<dbReference type="EMBL" id="ML738293">
    <property type="protein sequence ID" value="KAE8319829.1"/>
    <property type="molecule type" value="Genomic_DNA"/>
</dbReference>
<evidence type="ECO:0000256" key="1">
    <source>
        <dbReference type="SAM" id="Phobius"/>
    </source>
</evidence>
<accession>A0A5N6WJ99</accession>
<keyword evidence="3" id="KW-1185">Reference proteome</keyword>
<keyword evidence="1" id="KW-0812">Transmembrane</keyword>
<sequence>MESRIFLLPRGWDYLRQMMYTLVQSDGLSKSILVSSYQKFVTCVVLVCIIPKVQIMGFIMQRSYRRIGRKR</sequence>
<protein>
    <submittedName>
        <fullName evidence="2">Uncharacterized protein</fullName>
    </submittedName>
</protein>
<evidence type="ECO:0000313" key="3">
    <source>
        <dbReference type="Proteomes" id="UP000325433"/>
    </source>
</evidence>
<proteinExistence type="predicted"/>
<feature type="transmembrane region" description="Helical" evidence="1">
    <location>
        <begin position="37"/>
        <end position="60"/>
    </location>
</feature>
<evidence type="ECO:0000313" key="2">
    <source>
        <dbReference type="EMBL" id="KAE8319829.1"/>
    </source>
</evidence>
<name>A0A5N6WJ99_9EURO</name>
<keyword evidence="1" id="KW-0472">Membrane</keyword>
<reference evidence="3" key="1">
    <citation type="submission" date="2019-04" db="EMBL/GenBank/DDBJ databases">
        <title>Friends and foes A comparative genomics studyof 23 Aspergillus species from section Flavi.</title>
        <authorList>
            <consortium name="DOE Joint Genome Institute"/>
            <person name="Kjaerbolling I."/>
            <person name="Vesth T."/>
            <person name="Frisvad J.C."/>
            <person name="Nybo J.L."/>
            <person name="Theobald S."/>
            <person name="Kildgaard S."/>
            <person name="Isbrandt T."/>
            <person name="Kuo A."/>
            <person name="Sato A."/>
            <person name="Lyhne E.K."/>
            <person name="Kogle M.E."/>
            <person name="Wiebenga A."/>
            <person name="Kun R.S."/>
            <person name="Lubbers R.J."/>
            <person name="Makela M.R."/>
            <person name="Barry K."/>
            <person name="Chovatia M."/>
            <person name="Clum A."/>
            <person name="Daum C."/>
            <person name="Haridas S."/>
            <person name="He G."/>
            <person name="LaButti K."/>
            <person name="Lipzen A."/>
            <person name="Mondo S."/>
            <person name="Riley R."/>
            <person name="Salamov A."/>
            <person name="Simmons B.A."/>
            <person name="Magnuson J.K."/>
            <person name="Henrissat B."/>
            <person name="Mortensen U.H."/>
            <person name="Larsen T.O."/>
            <person name="Devries R.P."/>
            <person name="Grigoriev I.V."/>
            <person name="Machida M."/>
            <person name="Baker S.E."/>
            <person name="Andersen M.R."/>
        </authorList>
    </citation>
    <scope>NUCLEOTIDE SEQUENCE [LARGE SCALE GENOMIC DNA]</scope>
    <source>
        <strain evidence="3">CBS 130015</strain>
    </source>
</reference>
<gene>
    <name evidence="2" type="ORF">BDV41DRAFT_170828</name>
</gene>
<keyword evidence="1" id="KW-1133">Transmembrane helix</keyword>
<dbReference type="AlphaFoldDB" id="A0A5N6WJ99"/>
<dbReference type="Proteomes" id="UP000325433">
    <property type="component" value="Unassembled WGS sequence"/>
</dbReference>
<organism evidence="2 3">
    <name type="scientific">Aspergillus transmontanensis</name>
    <dbReference type="NCBI Taxonomy" id="1034304"/>
    <lineage>
        <taxon>Eukaryota</taxon>
        <taxon>Fungi</taxon>
        <taxon>Dikarya</taxon>
        <taxon>Ascomycota</taxon>
        <taxon>Pezizomycotina</taxon>
        <taxon>Eurotiomycetes</taxon>
        <taxon>Eurotiomycetidae</taxon>
        <taxon>Eurotiales</taxon>
        <taxon>Aspergillaceae</taxon>
        <taxon>Aspergillus</taxon>
        <taxon>Aspergillus subgen. Circumdati</taxon>
    </lineage>
</organism>